<name>A0A3M7S011_BRAPC</name>
<sequence length="230" mass="26930">MTRLNLKNSFLKNILPSIGYIQKLISNSRKKKNRTIERKGLESSTKISKIVENEFGFRCRRLSNAPNLTELHKLACLIWCLRHKNCDFDDYVFVDETSIIVYDKPSYQLRLFSSQPEAIPCTSKFKSKIHIWGGISRKGITEFAVKAPAYSPDLNPIEMVWNELIRFIRANDPQNDEELTNIKFDLKLTSILMFDELNERCSLRERDRPVHEISLYLKSINEIKFLLDKI</sequence>
<proteinExistence type="predicted"/>
<keyword evidence="2" id="KW-1185">Reference proteome</keyword>
<dbReference type="OrthoDB" id="6021633at2759"/>
<protein>
    <recommendedName>
        <fullName evidence="3">Tc1-like transposase DDE domain-containing protein</fullName>
    </recommendedName>
</protein>
<evidence type="ECO:0000313" key="2">
    <source>
        <dbReference type="Proteomes" id="UP000276133"/>
    </source>
</evidence>
<accession>A0A3M7S011</accession>
<gene>
    <name evidence="1" type="ORF">BpHYR1_037534</name>
</gene>
<evidence type="ECO:0000313" key="1">
    <source>
        <dbReference type="EMBL" id="RNA28937.1"/>
    </source>
</evidence>
<reference evidence="1 2" key="1">
    <citation type="journal article" date="2018" name="Sci. Rep.">
        <title>Genomic signatures of local adaptation to the degree of environmental predictability in rotifers.</title>
        <authorList>
            <person name="Franch-Gras L."/>
            <person name="Hahn C."/>
            <person name="Garcia-Roger E.M."/>
            <person name="Carmona M.J."/>
            <person name="Serra M."/>
            <person name="Gomez A."/>
        </authorList>
    </citation>
    <scope>NUCLEOTIDE SEQUENCE [LARGE SCALE GENOMIC DNA]</scope>
    <source>
        <strain evidence="1">HYR1</strain>
    </source>
</reference>
<dbReference type="Gene3D" id="3.30.420.10">
    <property type="entry name" value="Ribonuclease H-like superfamily/Ribonuclease H"/>
    <property type="match status" value="2"/>
</dbReference>
<organism evidence="1 2">
    <name type="scientific">Brachionus plicatilis</name>
    <name type="common">Marine rotifer</name>
    <name type="synonym">Brachionus muelleri</name>
    <dbReference type="NCBI Taxonomy" id="10195"/>
    <lineage>
        <taxon>Eukaryota</taxon>
        <taxon>Metazoa</taxon>
        <taxon>Spiralia</taxon>
        <taxon>Gnathifera</taxon>
        <taxon>Rotifera</taxon>
        <taxon>Eurotatoria</taxon>
        <taxon>Monogononta</taxon>
        <taxon>Pseudotrocha</taxon>
        <taxon>Ploima</taxon>
        <taxon>Brachionidae</taxon>
        <taxon>Brachionus</taxon>
    </lineage>
</organism>
<dbReference type="InterPro" id="IPR036397">
    <property type="entry name" value="RNaseH_sf"/>
</dbReference>
<dbReference type="AlphaFoldDB" id="A0A3M7S011"/>
<evidence type="ECO:0008006" key="3">
    <source>
        <dbReference type="Google" id="ProtNLM"/>
    </source>
</evidence>
<dbReference type="GO" id="GO:0003676">
    <property type="term" value="F:nucleic acid binding"/>
    <property type="evidence" value="ECO:0007669"/>
    <property type="project" value="InterPro"/>
</dbReference>
<comment type="caution">
    <text evidence="1">The sequence shown here is derived from an EMBL/GenBank/DDBJ whole genome shotgun (WGS) entry which is preliminary data.</text>
</comment>
<dbReference type="Proteomes" id="UP000276133">
    <property type="component" value="Unassembled WGS sequence"/>
</dbReference>
<dbReference type="EMBL" id="REGN01002307">
    <property type="protein sequence ID" value="RNA28937.1"/>
    <property type="molecule type" value="Genomic_DNA"/>
</dbReference>